<reference evidence="9" key="2">
    <citation type="submission" date="2011-02" db="EMBL/GenBank/DDBJ databases">
        <title>The complete genome of Desulfurobacterium thermolithotrophum DSM 11699.</title>
        <authorList>
            <consortium name="US DOE Joint Genome Institute (JGI-PGF)"/>
            <person name="Lucas S."/>
            <person name="Copeland A."/>
            <person name="Lapidus A."/>
            <person name="Bruce D."/>
            <person name="Goodwin L."/>
            <person name="Pitluck S."/>
            <person name="Kyrpides N."/>
            <person name="Mavromatis K."/>
            <person name="Pagani I."/>
            <person name="Ivanova N."/>
            <person name="Mikhailova N."/>
            <person name="Daligault H."/>
            <person name="Detter J.C."/>
            <person name="Tapia R."/>
            <person name="Han C."/>
            <person name="Land M."/>
            <person name="Hauser L."/>
            <person name="Markowitz V."/>
            <person name="Cheng J.-F."/>
            <person name="Hugenholtz P."/>
            <person name="Woyke T."/>
            <person name="Wu D."/>
            <person name="Spring S."/>
            <person name="Brambilla E."/>
            <person name="Klenk H.-P."/>
            <person name="Eisen J.A."/>
        </authorList>
    </citation>
    <scope>NUCLEOTIDE SEQUENCE [LARGE SCALE GENOMIC DNA]</scope>
    <source>
        <strain evidence="9">DSM 11699 / BSA</strain>
    </source>
</reference>
<reference evidence="8 9" key="1">
    <citation type="journal article" date="2011" name="Stand. Genomic Sci.">
        <title>Complete genome sequence of the thermophilic sulfur-reducer Desulfurobacterium thermolithotrophum type strain (BSA(T)) from a deep-sea hydrothermal vent.</title>
        <authorList>
            <person name="Goker M."/>
            <person name="Daligault H."/>
            <person name="Mwirichia R."/>
            <person name="Lapidus A."/>
            <person name="Lucas S."/>
            <person name="Deshpande S."/>
            <person name="Pagani I."/>
            <person name="Tapia R."/>
            <person name="Cheng J.F."/>
            <person name="Goodwin L."/>
            <person name="Pitluck S."/>
            <person name="Liolios K."/>
            <person name="Ivanova N."/>
            <person name="Mavromatis K."/>
            <person name="Mikhailova N."/>
            <person name="Pati A."/>
            <person name="Chen A."/>
            <person name="Palaniappan K."/>
            <person name="Han C."/>
            <person name="Land M."/>
            <person name="Hauser L."/>
            <person name="Pan C."/>
            <person name="Brambilla E.M."/>
            <person name="Rohde M."/>
            <person name="Spring S."/>
            <person name="Sikorski J."/>
            <person name="Wirth R."/>
            <person name="Detter J.C."/>
            <person name="Woyke T."/>
            <person name="Bristow J."/>
            <person name="Eisen J.A."/>
            <person name="Markowitz V."/>
            <person name="Hugenholtz P."/>
            <person name="Kyrpides N.C."/>
            <person name="Klenk H.P."/>
        </authorList>
    </citation>
    <scope>NUCLEOTIDE SEQUENCE [LARGE SCALE GENOMIC DNA]</scope>
    <source>
        <strain evidence="9">DSM 11699 / BSA</strain>
    </source>
</reference>
<dbReference type="KEGG" id="dte:Dester_0175"/>
<dbReference type="InterPro" id="IPR009051">
    <property type="entry name" value="Helical_ferredxn"/>
</dbReference>
<evidence type="ECO:0000256" key="6">
    <source>
        <dbReference type="PIRNR" id="PIRNR000139"/>
    </source>
</evidence>
<dbReference type="Proteomes" id="UP000007102">
    <property type="component" value="Chromosome"/>
</dbReference>
<dbReference type="HOGENOM" id="CLU_023081_0_1_0"/>
<evidence type="ECO:0000256" key="3">
    <source>
        <dbReference type="ARBA" id="ARBA00022737"/>
    </source>
</evidence>
<dbReference type="EC" id="1.1.99.14" evidence="6"/>
<evidence type="ECO:0000256" key="2">
    <source>
        <dbReference type="ARBA" id="ARBA00022723"/>
    </source>
</evidence>
<keyword evidence="3" id="KW-0677">Repeat</keyword>
<evidence type="ECO:0000259" key="7">
    <source>
        <dbReference type="PROSITE" id="PS51379"/>
    </source>
</evidence>
<dbReference type="InParanoid" id="F0S1A1"/>
<dbReference type="Pfam" id="PF02754">
    <property type="entry name" value="CCG"/>
    <property type="match status" value="2"/>
</dbReference>
<dbReference type="GO" id="GO:0051539">
    <property type="term" value="F:4 iron, 4 sulfur cluster binding"/>
    <property type="evidence" value="ECO:0007669"/>
    <property type="project" value="UniProtKB-UniRule"/>
</dbReference>
<dbReference type="InterPro" id="IPR012257">
    <property type="entry name" value="Glc_ox_4Fe-4S"/>
</dbReference>
<dbReference type="Gene3D" id="1.10.1060.10">
    <property type="entry name" value="Alpha-helical ferredoxin"/>
    <property type="match status" value="1"/>
</dbReference>
<dbReference type="PROSITE" id="PS51379">
    <property type="entry name" value="4FE4S_FER_2"/>
    <property type="match status" value="1"/>
</dbReference>
<dbReference type="GO" id="GO:0019154">
    <property type="term" value="F:glycolate dehydrogenase activity"/>
    <property type="evidence" value="ECO:0007669"/>
    <property type="project" value="UniProtKB-EC"/>
</dbReference>
<dbReference type="RefSeq" id="WP_013637792.1">
    <property type="nucleotide sequence ID" value="NC_015185.1"/>
</dbReference>
<dbReference type="OrthoDB" id="9794954at2"/>
<keyword evidence="1 6" id="KW-0004">4Fe-4S</keyword>
<dbReference type="STRING" id="868864.Dester_0175"/>
<keyword evidence="9" id="KW-1185">Reference proteome</keyword>
<keyword evidence="2 6" id="KW-0479">Metal-binding</keyword>
<protein>
    <recommendedName>
        <fullName evidence="6">Glycolate oxidase iron-sulfur subunit</fullName>
        <ecNumber evidence="6">1.1.99.14</ecNumber>
    </recommendedName>
</protein>
<dbReference type="PROSITE" id="PS00198">
    <property type="entry name" value="4FE4S_FER_1"/>
    <property type="match status" value="2"/>
</dbReference>
<dbReference type="EMBL" id="CP002543">
    <property type="protein sequence ID" value="ADY72832.1"/>
    <property type="molecule type" value="Genomic_DNA"/>
</dbReference>
<dbReference type="InterPro" id="IPR017896">
    <property type="entry name" value="4Fe4S_Fe-S-bd"/>
</dbReference>
<keyword evidence="4 6" id="KW-0408">Iron</keyword>
<dbReference type="InterPro" id="IPR017900">
    <property type="entry name" value="4Fe4S_Fe_S_CS"/>
</dbReference>
<comment type="cofactor">
    <cofactor evidence="6">
        <name>[4Fe-4S] cluster</name>
        <dbReference type="ChEBI" id="CHEBI:49883"/>
    </cofactor>
    <text evidence="6">Binds 2 [4Fe-4S] clusters.</text>
</comment>
<organism evidence="8 9">
    <name type="scientific">Desulfurobacterium thermolithotrophum (strain DSM 11699 / BSA)</name>
    <dbReference type="NCBI Taxonomy" id="868864"/>
    <lineage>
        <taxon>Bacteria</taxon>
        <taxon>Pseudomonadati</taxon>
        <taxon>Aquificota</taxon>
        <taxon>Aquificia</taxon>
        <taxon>Desulfurobacteriales</taxon>
        <taxon>Desulfurobacteriaceae</taxon>
        <taxon>Desulfurobacterium</taxon>
    </lineage>
</organism>
<dbReference type="GO" id="GO:0046872">
    <property type="term" value="F:metal ion binding"/>
    <property type="evidence" value="ECO:0007669"/>
    <property type="project" value="UniProtKB-UniRule"/>
</dbReference>
<keyword evidence="5 6" id="KW-0411">Iron-sulfur</keyword>
<dbReference type="AlphaFoldDB" id="F0S1A1"/>
<dbReference type="Pfam" id="PF13183">
    <property type="entry name" value="Fer4_8"/>
    <property type="match status" value="1"/>
</dbReference>
<dbReference type="eggNOG" id="COG0247">
    <property type="taxonomic scope" value="Bacteria"/>
</dbReference>
<sequence length="413" mass="46459">MTEKESKKKILGISDEVIEKCVRCGSCRTVCPVFNVTHEEPSVARGKIFLANMINKGNIKLDKEAAGIFNLCATCLRCAEICPLKVDYEKIIISARALCVEKFGLSPEKKAAVFLFSNRELLKALGKVAAPLTKIFTKSSKSPQNRLFPIDIPKIGKVLLPEIKSTPFNDKDRWYSAKGKEKGKVAFFSGCMLNNFYTETAQNVVKVLNALGYSVFVPRDQYCCGAPAFFAGDLKTFEKMKEKNLKTFQNLNVDFVVTACATCGHILKKEYNEPSFKTKELIEVLFENLEELRKWKFPQKVIVTWHHPCHIVRGQKIPKNYPLDVLKVIENIEFVNLEEADNCCGMGGSFKLSHPEISKEIQLKKVRNIEKTKSNFVLTECPGCVMNIAEGLERINSNIKSLHIADILATCID</sequence>
<dbReference type="PANTHER" id="PTHR32479">
    <property type="entry name" value="GLYCOLATE OXIDASE IRON-SULFUR SUBUNIT"/>
    <property type="match status" value="1"/>
</dbReference>
<dbReference type="PIRSF" id="PIRSF000139">
    <property type="entry name" value="Glc_ox_4Fe-4S"/>
    <property type="match status" value="1"/>
</dbReference>
<dbReference type="InterPro" id="IPR004017">
    <property type="entry name" value="Cys_rich_dom"/>
</dbReference>
<comment type="catalytic activity">
    <reaction evidence="6">
        <text>(R)-lactate + A = pyruvate + AH2</text>
        <dbReference type="Rhea" id="RHEA:15089"/>
        <dbReference type="ChEBI" id="CHEBI:13193"/>
        <dbReference type="ChEBI" id="CHEBI:15361"/>
        <dbReference type="ChEBI" id="CHEBI:16004"/>
        <dbReference type="ChEBI" id="CHEBI:17499"/>
    </reaction>
</comment>
<gene>
    <name evidence="8" type="ordered locus">Dester_0175</name>
</gene>
<evidence type="ECO:0000256" key="5">
    <source>
        <dbReference type="ARBA" id="ARBA00023014"/>
    </source>
</evidence>
<dbReference type="FunCoup" id="F0S1A1">
    <property type="interactions" value="68"/>
</dbReference>
<keyword evidence="6" id="KW-0813">Transport</keyword>
<evidence type="ECO:0000313" key="9">
    <source>
        <dbReference type="Proteomes" id="UP000007102"/>
    </source>
</evidence>
<keyword evidence="6" id="KW-0249">Electron transport</keyword>
<comment type="function">
    <text evidence="6">Component of a complex that catalyzes the oxidation of glycolate to glyoxylate.</text>
</comment>
<feature type="domain" description="4Fe-4S ferredoxin-type" evidence="7">
    <location>
        <begin position="9"/>
        <end position="41"/>
    </location>
</feature>
<evidence type="ECO:0000256" key="1">
    <source>
        <dbReference type="ARBA" id="ARBA00022485"/>
    </source>
</evidence>
<comment type="catalytic activity">
    <reaction evidence="6">
        <text>glycolate + A = glyoxylate + AH2</text>
        <dbReference type="Rhea" id="RHEA:21264"/>
        <dbReference type="ChEBI" id="CHEBI:13193"/>
        <dbReference type="ChEBI" id="CHEBI:17499"/>
        <dbReference type="ChEBI" id="CHEBI:29805"/>
        <dbReference type="ChEBI" id="CHEBI:36655"/>
        <dbReference type="EC" id="1.1.99.14"/>
    </reaction>
</comment>
<proteinExistence type="predicted"/>
<evidence type="ECO:0000256" key="4">
    <source>
        <dbReference type="ARBA" id="ARBA00023004"/>
    </source>
</evidence>
<accession>F0S1A1</accession>
<name>F0S1A1_DESTD</name>
<dbReference type="PANTHER" id="PTHR32479:SF20">
    <property type="entry name" value="GLYCOLATE OXIDASE IRON-SULFUR SUBUNIT"/>
    <property type="match status" value="1"/>
</dbReference>
<evidence type="ECO:0000313" key="8">
    <source>
        <dbReference type="EMBL" id="ADY72832.1"/>
    </source>
</evidence>
<dbReference type="SUPFAM" id="SSF46548">
    <property type="entry name" value="alpha-helical ferredoxin"/>
    <property type="match status" value="1"/>
</dbReference>